<dbReference type="InterPro" id="IPR011059">
    <property type="entry name" value="Metal-dep_hydrolase_composite"/>
</dbReference>
<dbReference type="PANTHER" id="PTHR11647">
    <property type="entry name" value="HYDRANTOINASE/DIHYDROPYRIMIDINASE FAMILY MEMBER"/>
    <property type="match status" value="1"/>
</dbReference>
<evidence type="ECO:0000256" key="2">
    <source>
        <dbReference type="SAM" id="SignalP"/>
    </source>
</evidence>
<keyword evidence="5" id="KW-1185">Reference proteome</keyword>
<evidence type="ECO:0000313" key="5">
    <source>
        <dbReference type="Proteomes" id="UP000501600"/>
    </source>
</evidence>
<dbReference type="SUPFAM" id="SSF51338">
    <property type="entry name" value="Composite domain of metallo-dependent hydrolases"/>
    <property type="match status" value="1"/>
</dbReference>
<dbReference type="NCBIfam" id="NF006560">
    <property type="entry name" value="PRK09061.1"/>
    <property type="match status" value="1"/>
</dbReference>
<name>A0A6H2DMD4_9SPHN</name>
<dbReference type="Gene3D" id="2.30.40.10">
    <property type="entry name" value="Urease, subunit C, domain 1"/>
    <property type="match status" value="1"/>
</dbReference>
<evidence type="ECO:0000256" key="1">
    <source>
        <dbReference type="ARBA" id="ARBA00001947"/>
    </source>
</evidence>
<organism evidence="4 5">
    <name type="scientific">Parasphingorhabdus halotolerans</name>
    <dbReference type="NCBI Taxonomy" id="2725558"/>
    <lineage>
        <taxon>Bacteria</taxon>
        <taxon>Pseudomonadati</taxon>
        <taxon>Pseudomonadota</taxon>
        <taxon>Alphaproteobacteria</taxon>
        <taxon>Sphingomonadales</taxon>
        <taxon>Sphingomonadaceae</taxon>
        <taxon>Parasphingorhabdus</taxon>
    </lineage>
</organism>
<feature type="chain" id="PRO_5026335083" evidence="2">
    <location>
        <begin position="27"/>
        <end position="514"/>
    </location>
</feature>
<dbReference type="Pfam" id="PF01979">
    <property type="entry name" value="Amidohydro_1"/>
    <property type="match status" value="1"/>
</dbReference>
<dbReference type="RefSeq" id="WP_168819329.1">
    <property type="nucleotide sequence ID" value="NZ_CP051217.1"/>
</dbReference>
<evidence type="ECO:0000259" key="3">
    <source>
        <dbReference type="Pfam" id="PF01979"/>
    </source>
</evidence>
<evidence type="ECO:0000313" key="4">
    <source>
        <dbReference type="EMBL" id="QJB69348.1"/>
    </source>
</evidence>
<gene>
    <name evidence="4" type="ORF">HF685_08695</name>
</gene>
<proteinExistence type="predicted"/>
<dbReference type="AlphaFoldDB" id="A0A6H2DMD4"/>
<accession>A0A6H2DMD4</accession>
<feature type="signal peptide" evidence="2">
    <location>
        <begin position="1"/>
        <end position="26"/>
    </location>
</feature>
<keyword evidence="4" id="KW-0378">Hydrolase</keyword>
<dbReference type="Proteomes" id="UP000501600">
    <property type="component" value="Chromosome"/>
</dbReference>
<dbReference type="InterPro" id="IPR006680">
    <property type="entry name" value="Amidohydro-rel"/>
</dbReference>
<dbReference type="PANTHER" id="PTHR11647:SF1">
    <property type="entry name" value="COLLAPSIN RESPONSE MEDIATOR PROTEIN"/>
    <property type="match status" value="1"/>
</dbReference>
<reference evidence="4 5" key="1">
    <citation type="submission" date="2020-04" db="EMBL/GenBank/DDBJ databases">
        <title>Genome sequence for Sphingorhabdus sp. strain M1.</title>
        <authorList>
            <person name="Park S.-J."/>
        </authorList>
    </citation>
    <scope>NUCLEOTIDE SEQUENCE [LARGE SCALE GENOMIC DNA]</scope>
    <source>
        <strain evidence="4 5">JK6</strain>
    </source>
</reference>
<comment type="cofactor">
    <cofactor evidence="1">
        <name>Zn(2+)</name>
        <dbReference type="ChEBI" id="CHEBI:29105"/>
    </cofactor>
</comment>
<dbReference type="SUPFAM" id="SSF51556">
    <property type="entry name" value="Metallo-dependent hydrolases"/>
    <property type="match status" value="1"/>
</dbReference>
<feature type="domain" description="Amidohydrolase-related" evidence="3">
    <location>
        <begin position="83"/>
        <end position="466"/>
    </location>
</feature>
<dbReference type="EMBL" id="CP051217">
    <property type="protein sequence ID" value="QJB69348.1"/>
    <property type="molecule type" value="Genomic_DNA"/>
</dbReference>
<dbReference type="Gene3D" id="3.20.20.140">
    <property type="entry name" value="Metal-dependent hydrolases"/>
    <property type="match status" value="1"/>
</dbReference>
<dbReference type="InterPro" id="IPR032466">
    <property type="entry name" value="Metal_Hydrolase"/>
</dbReference>
<dbReference type="GO" id="GO:0016810">
    <property type="term" value="F:hydrolase activity, acting on carbon-nitrogen (but not peptide) bonds"/>
    <property type="evidence" value="ECO:0007669"/>
    <property type="project" value="InterPro"/>
</dbReference>
<dbReference type="KEGG" id="phao:HF685_08695"/>
<keyword evidence="2" id="KW-0732">Signal</keyword>
<sequence length="514" mass="55367">MIFSRTLFGALLFVTLLLPLPMSAQAQIADEITYDIVIIGGRTMDPETGLDGIRNIGITDGTITAVTTDAIPGKQVITAQNFIVAPGFIDIHNHSPTPLGLSYQARDGVTTTLELEGGVYPVSAHGAYIRGKALINYGASTSHTQARFSALTGGKPAGATNILGAKRGNIGKDNGEAQTRFSPANPGERASIRAELETGLKNGGIGIGLLLDYISDAVDQDELHAIFELATEYETPVFVHIRRGIAGDPAGLDEVLKMAKSTGTKLHICHLSHNAMKNVGLFLDKIRAARANGVDVTTEVLPYNAGSTSIGAAVFGRDWRTIFDIDYKDVQLASTGEYFTRKSFEQTRREKPGAAIIHHYLKEEWTRALVKAPDVIIASDGLPIISTAQKVPPQGVGSFSKILGKYVRDEQALDMMTALSKMTLQPAQLLEKTAPVFRLKGRLQIGMDADITVFNPKTIRANTTYENPHQASTGVRYLLVGGEIVIEDGTIVPDVFPGQHLFATPRKAQQHTAD</sequence>
<dbReference type="InterPro" id="IPR050378">
    <property type="entry name" value="Metallo-dep_Hydrolases_sf"/>
</dbReference>
<protein>
    <submittedName>
        <fullName evidence="4">Amidohydrolase family protein</fullName>
    </submittedName>
</protein>